<comment type="caution">
    <text evidence="2">The sequence shown here is derived from an EMBL/GenBank/DDBJ whole genome shotgun (WGS) entry which is preliminary data.</text>
</comment>
<dbReference type="Proteomes" id="UP000784294">
    <property type="component" value="Unassembled WGS sequence"/>
</dbReference>
<sequence>MPPSEGSGPGPMMSNRSGRYPGGPDSYPYYDDVPPYRGGPHMSGYSYHNDGGYSGSRYMSGGSVGGRPGPYSRPCVPGAVYGGRSESGRNYPPGGWNIGHPSEGGGYESNWQSSTGHSVRMRGLPYSATMDDVTAFLAPLQPVNIHMRLNPVCLCFLLKFYLIY</sequence>
<evidence type="ECO:0000256" key="1">
    <source>
        <dbReference type="SAM" id="MobiDB-lite"/>
    </source>
</evidence>
<organism evidence="2 3">
    <name type="scientific">Protopolystoma xenopodis</name>
    <dbReference type="NCBI Taxonomy" id="117903"/>
    <lineage>
        <taxon>Eukaryota</taxon>
        <taxon>Metazoa</taxon>
        <taxon>Spiralia</taxon>
        <taxon>Lophotrochozoa</taxon>
        <taxon>Platyhelminthes</taxon>
        <taxon>Monogenea</taxon>
        <taxon>Polyopisthocotylea</taxon>
        <taxon>Polystomatidea</taxon>
        <taxon>Polystomatidae</taxon>
        <taxon>Protopolystoma</taxon>
    </lineage>
</organism>
<proteinExistence type="predicted"/>
<dbReference type="EMBL" id="CAAALY010090504">
    <property type="protein sequence ID" value="VEL27868.1"/>
    <property type="molecule type" value="Genomic_DNA"/>
</dbReference>
<accession>A0A3S5BKN8</accession>
<evidence type="ECO:0008006" key="4">
    <source>
        <dbReference type="Google" id="ProtNLM"/>
    </source>
</evidence>
<gene>
    <name evidence="2" type="ORF">PXEA_LOCUS21308</name>
</gene>
<name>A0A3S5BKN8_9PLAT</name>
<dbReference type="InterPro" id="IPR012677">
    <property type="entry name" value="Nucleotide-bd_a/b_plait_sf"/>
</dbReference>
<feature type="region of interest" description="Disordered" evidence="1">
    <location>
        <begin position="1"/>
        <end position="35"/>
    </location>
</feature>
<dbReference type="OrthoDB" id="431068at2759"/>
<dbReference type="AlphaFoldDB" id="A0A3S5BKN8"/>
<dbReference type="Gene3D" id="3.30.70.330">
    <property type="match status" value="1"/>
</dbReference>
<keyword evidence="3" id="KW-1185">Reference proteome</keyword>
<reference evidence="2" key="1">
    <citation type="submission" date="2018-11" db="EMBL/GenBank/DDBJ databases">
        <authorList>
            <consortium name="Pathogen Informatics"/>
        </authorList>
    </citation>
    <scope>NUCLEOTIDE SEQUENCE</scope>
</reference>
<dbReference type="GO" id="GO:0003676">
    <property type="term" value="F:nucleic acid binding"/>
    <property type="evidence" value="ECO:0007669"/>
    <property type="project" value="InterPro"/>
</dbReference>
<dbReference type="SUPFAM" id="SSF54928">
    <property type="entry name" value="RNA-binding domain, RBD"/>
    <property type="match status" value="1"/>
</dbReference>
<evidence type="ECO:0000313" key="3">
    <source>
        <dbReference type="Proteomes" id="UP000784294"/>
    </source>
</evidence>
<evidence type="ECO:0000313" key="2">
    <source>
        <dbReference type="EMBL" id="VEL27868.1"/>
    </source>
</evidence>
<dbReference type="InterPro" id="IPR035979">
    <property type="entry name" value="RBD_domain_sf"/>
</dbReference>
<protein>
    <recommendedName>
        <fullName evidence="4">RRM domain-containing protein</fullName>
    </recommendedName>
</protein>